<reference evidence="1 2" key="1">
    <citation type="journal article" date="2021" name="Front. Genet.">
        <title>Chromosome-Level Genome Assembly Reveals Significant Gene Expansion in the Toll and IMD Signaling Pathways of Dendrolimus kikuchii.</title>
        <authorList>
            <person name="Zhou J."/>
            <person name="Wu P."/>
            <person name="Xiong Z."/>
            <person name="Liu N."/>
            <person name="Zhao N."/>
            <person name="Ji M."/>
            <person name="Qiu Y."/>
            <person name="Yang B."/>
        </authorList>
    </citation>
    <scope>NUCLEOTIDE SEQUENCE [LARGE SCALE GENOMIC DNA]</scope>
    <source>
        <strain evidence="1">Ann1</strain>
    </source>
</reference>
<evidence type="ECO:0000313" key="1">
    <source>
        <dbReference type="EMBL" id="KAJ0172738.1"/>
    </source>
</evidence>
<name>A0ACC1CMH9_9NEOP</name>
<accession>A0ACC1CMH9</accession>
<dbReference type="EMBL" id="CM034407">
    <property type="protein sequence ID" value="KAJ0172738.1"/>
    <property type="molecule type" value="Genomic_DNA"/>
</dbReference>
<organism evidence="1 2">
    <name type="scientific">Dendrolimus kikuchii</name>
    <dbReference type="NCBI Taxonomy" id="765133"/>
    <lineage>
        <taxon>Eukaryota</taxon>
        <taxon>Metazoa</taxon>
        <taxon>Ecdysozoa</taxon>
        <taxon>Arthropoda</taxon>
        <taxon>Hexapoda</taxon>
        <taxon>Insecta</taxon>
        <taxon>Pterygota</taxon>
        <taxon>Neoptera</taxon>
        <taxon>Endopterygota</taxon>
        <taxon>Lepidoptera</taxon>
        <taxon>Glossata</taxon>
        <taxon>Ditrysia</taxon>
        <taxon>Bombycoidea</taxon>
        <taxon>Lasiocampidae</taxon>
        <taxon>Dendrolimus</taxon>
    </lineage>
</organism>
<gene>
    <name evidence="1" type="ORF">K1T71_011877</name>
</gene>
<protein>
    <submittedName>
        <fullName evidence="1">Uncharacterized protein</fullName>
    </submittedName>
</protein>
<evidence type="ECO:0000313" key="2">
    <source>
        <dbReference type="Proteomes" id="UP000824533"/>
    </source>
</evidence>
<comment type="caution">
    <text evidence="1">The sequence shown here is derived from an EMBL/GenBank/DDBJ whole genome shotgun (WGS) entry which is preliminary data.</text>
</comment>
<proteinExistence type="predicted"/>
<sequence>MTSVLKKSRGTKGKSESMQEDLPSRWGVSHDDQGEDAGNLMKYIDDNIIGKGNSFCGPFGRRKVVYCDYSGSGRALHWLEEYIARDVLPTHATRCTALSYTSGQSGIYRSESKSIIRNAVGASPEDVVVLGASLPRLLRALRPQRTTVFVSSRETERQLAPWREFDAEVIKIPETKEGFIDLNNLELRLQENSGTGKRMIGFFPAASKLTGVLADDVATTLLLHQYGAWSFWDYTLVAPSCGIDMNPTFPGVEEEMVKKDAVLFDCEKFVGGVQGPHVAVIKKDVFKNSPLYCEDVEALGEKVEEMKSTEAVRAAIVMQLCNAVGLQNIADRQDNITRQVLSHIKNIPELILLGNISPTVRRLPIFSLMVKHPRGTFLHHNFVCAVLNDVFGIQARGGLNSNLNYGSDILGIDDQLLKEYEKLLNIEMQKEIARVRKLSAVKAPEIPIHNEHLRPGFCRVSLPYFMSDNELAFVLEALKMVATEGWKILPQYVVNPQTGQWRHHTCSVLRDRKSLNSLWFSDGKITWNERRVSGPGIFPQTYTECLQTARNLFNRARKLAMKCSIAEPEVTFNPRIDYLRWYMLPKEAHDLLLGKSANVKHIVPFDPSGYTGARKSLNISRSSMTSSPILGASARHFSLSAIDDCQVFRFKQKQKFFSRESSLKETNKEHSESNPPVQFAVGESVSPLRLIPVSRQPLLVRSRCYSLGSDSPPVPLSPQTKMNLGLKETTPNNITEKSNFCNCGSQTDLLSLDDPMILPGRSYSTQSSTSISDCSQVGRSSPTTSLASHNSEDLQAYVKEMTKEIATEIKSELREVISQVDDILENSDIVEQSNMSMNSISSQSDKNSVSVIDVAEYLMGMSREMASEVKHEIREMVNQVDEMISPEYGANGRKSSPPQSGRRRVGSGPELGLELNKTHQSLRKCPTSPLFPSQYVEEASYCKKSPQSPKSAHGTPSHEASGPNSISFNSSETSTPDTIIQVVTTNNSPNLPKSLSSNKLSDDEVSCNDVACRHCSMKKTWCQNPSVSSQDSGINMTFTETDSYLDFDPTRTRKLQSRMRLCQKYEKSEVPDIIEGVPVCSGEHTRPTKRFESPGEPGRVLFQMPGDADRQSRAVTSVVDSKRSSRSSNASSSCSDRSSRSSGYGTDQRSSQEERFYDRSESECRNFKPELWEEEQDDSSACSDASLTDFTFDDEGKWHCPPKIIWKATIEAIHEFNMVRPGDKVLVCLSGGRESIALLHTMHQYQFYARSKGIHFSIGALFVHEPKSPVDPLHVMAYCRTLGVKFIYEDRLDEDETERRTSTTSKLSELHRWSSHSIRRRVYVACQAHGYGVAAVAQHFDDAARVFLASAFHGGALRSIKAHYRIREHDLRIIRPFIYVRERALEAFSCARMLPEFRACEGATGEHSPPSSPPHSDDSASGKDIALDRSVSEPCGSTEKHVVVKTSRSLEEPFGEQLAEPMEMARELLNCQERIYPYLFGSLKSAIHPLIGARNIDKDLKEHRHRKKSVIQMKNGAPVYDSEEGTEEEPVP</sequence>
<dbReference type="Proteomes" id="UP000824533">
    <property type="component" value="Linkage Group LG21"/>
</dbReference>
<keyword evidence="2" id="KW-1185">Reference proteome</keyword>